<accession>A0A1I6L970</accession>
<dbReference type="EMBL" id="FOZL01000001">
    <property type="protein sequence ID" value="SFR99992.1"/>
    <property type="molecule type" value="Genomic_DNA"/>
</dbReference>
<dbReference type="Proteomes" id="UP000199024">
    <property type="component" value="Unassembled WGS sequence"/>
</dbReference>
<keyword evidence="2" id="KW-0732">Signal</keyword>
<keyword evidence="1" id="KW-0175">Coiled coil</keyword>
<dbReference type="RefSeq" id="WP_245781631.1">
    <property type="nucleotide sequence ID" value="NZ_FOZL01000001.1"/>
</dbReference>
<keyword evidence="4" id="KW-1185">Reference proteome</keyword>
<dbReference type="AlphaFoldDB" id="A0A1I6L970"/>
<evidence type="ECO:0000313" key="4">
    <source>
        <dbReference type="Proteomes" id="UP000199024"/>
    </source>
</evidence>
<feature type="chain" id="PRO_5011533411" evidence="2">
    <location>
        <begin position="23"/>
        <end position="646"/>
    </location>
</feature>
<protein>
    <submittedName>
        <fullName evidence="3">FoF1-type ATP synthase, membrane subunit b or b</fullName>
    </submittedName>
</protein>
<evidence type="ECO:0000256" key="1">
    <source>
        <dbReference type="SAM" id="Coils"/>
    </source>
</evidence>
<sequence>MKKEWMLVLALSVAAASAPIHAQTTTTKAQKKAKTKPGSEVAEQLREMREAEAKMQAQINELKSQLADRDAKLSGAAQIVQDAQTQAAQANAKAAEVSTSIQEEDDRVKDLQGQINTLGVTDTAAIKAVDDSQKKLAADVHEPASIHYKGVTFTPVGFLAAESVYRSRSMNSDVNTPFSATPYKNSPQAYLSEFNASGRQSRLGLQVTAPTPWGRMGGYYEMDFLSAGVTSNDNQTNSYTMRQRQLWGQFAVNNGFTFTGGQMWSLVTETKKGLNSAPGIENLPNTIDAQYHVGFSFTRQYGIRLAQQLGRYNQVALGIEESQTVLAGSTNLPYNFFFGGQGSTGGLYSSTGGGSADAPGAQNYSNNVAPDFIVKWANDSPYGHYELGGIVRLFRDRYYPTLGYQPTAPASVPQGAGVNNTVAGGGFFANARFPVTKYLDIGLHVMQGTGVGRYGTSNLGDVTVKPNGTFEPLRSSQGLLSIETHPTKKLDIYGYAGGEYLQRTYYTTTLTAASGVATTYYVGYAPLLSKSVFTPASGSTPASTVLTYGQVDTGCGTEPTVTTNNGITNATGGSCSGSTRDVLEGTVGFTYRVYSSPKLGRIQYQATYSYLTKGAWTGQNTNNPSGFGSPKATNNMIFTGFRYYIP</sequence>
<reference evidence="3 4" key="1">
    <citation type="submission" date="2016-10" db="EMBL/GenBank/DDBJ databases">
        <authorList>
            <person name="de Groot N.N."/>
        </authorList>
    </citation>
    <scope>NUCLEOTIDE SEQUENCE [LARGE SCALE GENOMIC DNA]</scope>
    <source>
        <strain evidence="3 4">DSM 21001</strain>
    </source>
</reference>
<feature type="signal peptide" evidence="2">
    <location>
        <begin position="1"/>
        <end position="22"/>
    </location>
</feature>
<gene>
    <name evidence="3" type="ORF">SAMN05421771_0438</name>
</gene>
<evidence type="ECO:0000256" key="2">
    <source>
        <dbReference type="SAM" id="SignalP"/>
    </source>
</evidence>
<organism evidence="3 4">
    <name type="scientific">Granulicella pectinivorans</name>
    <dbReference type="NCBI Taxonomy" id="474950"/>
    <lineage>
        <taxon>Bacteria</taxon>
        <taxon>Pseudomonadati</taxon>
        <taxon>Acidobacteriota</taxon>
        <taxon>Terriglobia</taxon>
        <taxon>Terriglobales</taxon>
        <taxon>Acidobacteriaceae</taxon>
        <taxon>Granulicella</taxon>
    </lineage>
</organism>
<name>A0A1I6L970_9BACT</name>
<feature type="coiled-coil region" evidence="1">
    <location>
        <begin position="41"/>
        <end position="68"/>
    </location>
</feature>
<proteinExistence type="predicted"/>
<dbReference type="STRING" id="474950.SAMN05421771_0438"/>
<evidence type="ECO:0000313" key="3">
    <source>
        <dbReference type="EMBL" id="SFR99992.1"/>
    </source>
</evidence>